<evidence type="ECO:0000313" key="3">
    <source>
        <dbReference type="Proteomes" id="UP000013827"/>
    </source>
</evidence>
<dbReference type="Proteomes" id="UP000013827">
    <property type="component" value="Unassembled WGS sequence"/>
</dbReference>
<dbReference type="RefSeq" id="XP_005763110.1">
    <property type="nucleotide sequence ID" value="XM_005763053.1"/>
</dbReference>
<proteinExistence type="predicted"/>
<protein>
    <submittedName>
        <fullName evidence="2">Uncharacterized protein</fullName>
    </submittedName>
</protein>
<dbReference type="KEGG" id="ehx:EMIHUDRAFT_215467"/>
<organism evidence="2 3">
    <name type="scientific">Emiliania huxleyi (strain CCMP1516)</name>
    <dbReference type="NCBI Taxonomy" id="280463"/>
    <lineage>
        <taxon>Eukaryota</taxon>
        <taxon>Haptista</taxon>
        <taxon>Haptophyta</taxon>
        <taxon>Prymnesiophyceae</taxon>
        <taxon>Isochrysidales</taxon>
        <taxon>Noelaerhabdaceae</taxon>
        <taxon>Emiliania</taxon>
    </lineage>
</organism>
<reference evidence="3" key="1">
    <citation type="journal article" date="2013" name="Nature">
        <title>Pan genome of the phytoplankton Emiliania underpins its global distribution.</title>
        <authorList>
            <person name="Read B.A."/>
            <person name="Kegel J."/>
            <person name="Klute M.J."/>
            <person name="Kuo A."/>
            <person name="Lefebvre S.C."/>
            <person name="Maumus F."/>
            <person name="Mayer C."/>
            <person name="Miller J."/>
            <person name="Monier A."/>
            <person name="Salamov A."/>
            <person name="Young J."/>
            <person name="Aguilar M."/>
            <person name="Claverie J.M."/>
            <person name="Frickenhaus S."/>
            <person name="Gonzalez K."/>
            <person name="Herman E.K."/>
            <person name="Lin Y.C."/>
            <person name="Napier J."/>
            <person name="Ogata H."/>
            <person name="Sarno A.F."/>
            <person name="Shmutz J."/>
            <person name="Schroeder D."/>
            <person name="de Vargas C."/>
            <person name="Verret F."/>
            <person name="von Dassow P."/>
            <person name="Valentin K."/>
            <person name="Van de Peer Y."/>
            <person name="Wheeler G."/>
            <person name="Dacks J.B."/>
            <person name="Delwiche C.F."/>
            <person name="Dyhrman S.T."/>
            <person name="Glockner G."/>
            <person name="John U."/>
            <person name="Richards T."/>
            <person name="Worden A.Z."/>
            <person name="Zhang X."/>
            <person name="Grigoriev I.V."/>
            <person name="Allen A.E."/>
            <person name="Bidle K."/>
            <person name="Borodovsky M."/>
            <person name="Bowler C."/>
            <person name="Brownlee C."/>
            <person name="Cock J.M."/>
            <person name="Elias M."/>
            <person name="Gladyshev V.N."/>
            <person name="Groth M."/>
            <person name="Guda C."/>
            <person name="Hadaegh A."/>
            <person name="Iglesias-Rodriguez M.D."/>
            <person name="Jenkins J."/>
            <person name="Jones B.M."/>
            <person name="Lawson T."/>
            <person name="Leese F."/>
            <person name="Lindquist E."/>
            <person name="Lobanov A."/>
            <person name="Lomsadze A."/>
            <person name="Malik S.B."/>
            <person name="Marsh M.E."/>
            <person name="Mackinder L."/>
            <person name="Mock T."/>
            <person name="Mueller-Roeber B."/>
            <person name="Pagarete A."/>
            <person name="Parker M."/>
            <person name="Probert I."/>
            <person name="Quesneville H."/>
            <person name="Raines C."/>
            <person name="Rensing S.A."/>
            <person name="Riano-Pachon D.M."/>
            <person name="Richier S."/>
            <person name="Rokitta S."/>
            <person name="Shiraiwa Y."/>
            <person name="Soanes D.M."/>
            <person name="van der Giezen M."/>
            <person name="Wahlund T.M."/>
            <person name="Williams B."/>
            <person name="Wilson W."/>
            <person name="Wolfe G."/>
            <person name="Wurch L.L."/>
        </authorList>
    </citation>
    <scope>NUCLEOTIDE SEQUENCE</scope>
</reference>
<feature type="compositionally biased region" description="Polar residues" evidence="1">
    <location>
        <begin position="29"/>
        <end position="39"/>
    </location>
</feature>
<dbReference type="HOGENOM" id="CLU_1828968_0_0_1"/>
<keyword evidence="3" id="KW-1185">Reference proteome</keyword>
<sequence>MPDATLESFGERRRARRRRALDGLGDAPSTASSASSNDDICSEDVAEVELLASAALSEAKEATQLARAAKRAEIEAKVAAARLQQAVAAAGSRSAPRAVKESDLFSSSVAAKVEKPKHEAGVSVKATRLQADFGEKKFIKP</sequence>
<feature type="region of interest" description="Disordered" evidence="1">
    <location>
        <begin position="1"/>
        <end position="39"/>
    </location>
</feature>
<accession>A0A0D3IHE6</accession>
<dbReference type="GeneID" id="17256784"/>
<dbReference type="EnsemblProtists" id="EOD10681">
    <property type="protein sequence ID" value="EOD10681"/>
    <property type="gene ID" value="EMIHUDRAFT_215467"/>
</dbReference>
<reference evidence="2" key="2">
    <citation type="submission" date="2024-10" db="UniProtKB">
        <authorList>
            <consortium name="EnsemblProtists"/>
        </authorList>
    </citation>
    <scope>IDENTIFICATION</scope>
</reference>
<evidence type="ECO:0000313" key="2">
    <source>
        <dbReference type="EnsemblProtists" id="EOD10681"/>
    </source>
</evidence>
<evidence type="ECO:0000256" key="1">
    <source>
        <dbReference type="SAM" id="MobiDB-lite"/>
    </source>
</evidence>
<dbReference type="PaxDb" id="2903-EOD10681"/>
<dbReference type="AlphaFoldDB" id="A0A0D3IHE6"/>
<name>A0A0D3IHE6_EMIH1</name>